<dbReference type="Proteomes" id="UP000324162">
    <property type="component" value="Unassembled WGS sequence"/>
</dbReference>
<dbReference type="InterPro" id="IPR001584">
    <property type="entry name" value="Integrase_cat-core"/>
</dbReference>
<protein>
    <submittedName>
        <fullName evidence="3">IS3 family transposase</fullName>
    </submittedName>
</protein>
<dbReference type="InterPro" id="IPR036397">
    <property type="entry name" value="RNaseH_sf"/>
</dbReference>
<evidence type="ECO:0000313" key="3">
    <source>
        <dbReference type="EMBL" id="KAA1164559.1"/>
    </source>
</evidence>
<evidence type="ECO:0000259" key="2">
    <source>
        <dbReference type="PROSITE" id="PS50994"/>
    </source>
</evidence>
<name>A0AB73BL97_9GAMM</name>
<dbReference type="Pfam" id="PF00665">
    <property type="entry name" value="rve"/>
    <property type="match status" value="1"/>
</dbReference>
<evidence type="ECO:0000313" key="4">
    <source>
        <dbReference type="Proteomes" id="UP000324162"/>
    </source>
</evidence>
<comment type="similarity">
    <text evidence="1">Belongs to the transposase 8 family.</text>
</comment>
<dbReference type="GO" id="GO:0015074">
    <property type="term" value="P:DNA integration"/>
    <property type="evidence" value="ECO:0007669"/>
    <property type="project" value="InterPro"/>
</dbReference>
<dbReference type="SUPFAM" id="SSF46689">
    <property type="entry name" value="Homeodomain-like"/>
    <property type="match status" value="1"/>
</dbReference>
<sequence>MVNTGENYEKSTFTDNQILAILKQAESGVPIPELCGEHGMDNSTFYKWRAKYGGMDVSLVTRMKELEDENRRLKKMYAEERLKSEVIQEAMAKKLVKASERKVLAHEVVSTNKMSIALACRTFMISETCYRYTLKLSDENEKIAALLLDLSQCQRNWGFGLCFLYLRNVKGYTWNHKRVYRIYRELELNLRIKPRKRLTRKKPEPLAVPEAVNECWSMDFMHDQLSDGRGCRLFNVIDDFNREGLTIDADLSLPAERVIRSLNQIIEWRGKPKAIRCDNGPEYISHKLAEWALNNNIELRFIQPGNPQQNAYVERFNRTVRYDWLSHYIYSDISELQDKATDWLWTYNNERPNMGIGGITPIQKLEKLNNGNSTDSLH</sequence>
<dbReference type="GO" id="GO:0003677">
    <property type="term" value="F:DNA binding"/>
    <property type="evidence" value="ECO:0007669"/>
    <property type="project" value="InterPro"/>
</dbReference>
<dbReference type="RefSeq" id="WP_149613398.1">
    <property type="nucleotide sequence ID" value="NZ_SEUK01000036.1"/>
</dbReference>
<dbReference type="NCBIfam" id="NF033516">
    <property type="entry name" value="transpos_IS3"/>
    <property type="match status" value="1"/>
</dbReference>
<organism evidence="3 4">
    <name type="scientific">Pseudoalteromonas fuliginea</name>
    <dbReference type="NCBI Taxonomy" id="1872678"/>
    <lineage>
        <taxon>Bacteria</taxon>
        <taxon>Pseudomonadati</taxon>
        <taxon>Pseudomonadota</taxon>
        <taxon>Gammaproteobacteria</taxon>
        <taxon>Alteromonadales</taxon>
        <taxon>Pseudoalteromonadaceae</taxon>
        <taxon>Pseudoalteromonas</taxon>
    </lineage>
</organism>
<gene>
    <name evidence="3" type="ORF">EU508_01565</name>
</gene>
<dbReference type="EMBL" id="SEUK01000036">
    <property type="protein sequence ID" value="KAA1164559.1"/>
    <property type="molecule type" value="Genomic_DNA"/>
</dbReference>
<dbReference type="Gene3D" id="3.30.420.10">
    <property type="entry name" value="Ribonuclease H-like superfamily/Ribonuclease H"/>
    <property type="match status" value="1"/>
</dbReference>
<dbReference type="PANTHER" id="PTHR47515:SF2">
    <property type="entry name" value="INTEGRASE CORE DOMAIN PROTEIN"/>
    <property type="match status" value="1"/>
</dbReference>
<dbReference type="AlphaFoldDB" id="A0AB73BL97"/>
<dbReference type="InterPro" id="IPR002514">
    <property type="entry name" value="Transposase_8"/>
</dbReference>
<dbReference type="PANTHER" id="PTHR47515">
    <property type="entry name" value="LOW CALCIUM RESPONSE LOCUS PROTEIN T"/>
    <property type="match status" value="1"/>
</dbReference>
<comment type="caution">
    <text evidence="3">The sequence shown here is derived from an EMBL/GenBank/DDBJ whole genome shotgun (WGS) entry which is preliminary data.</text>
</comment>
<proteinExistence type="inferred from homology"/>
<dbReference type="InterPro" id="IPR009057">
    <property type="entry name" value="Homeodomain-like_sf"/>
</dbReference>
<dbReference type="InterPro" id="IPR012337">
    <property type="entry name" value="RNaseH-like_sf"/>
</dbReference>
<evidence type="ECO:0000256" key="1">
    <source>
        <dbReference type="ARBA" id="ARBA00009964"/>
    </source>
</evidence>
<dbReference type="SUPFAM" id="SSF53098">
    <property type="entry name" value="Ribonuclease H-like"/>
    <property type="match status" value="1"/>
</dbReference>
<accession>A0AB73BL97</accession>
<dbReference type="GO" id="GO:0004803">
    <property type="term" value="F:transposase activity"/>
    <property type="evidence" value="ECO:0007669"/>
    <property type="project" value="InterPro"/>
</dbReference>
<reference evidence="3 4" key="1">
    <citation type="submission" date="2019-01" db="EMBL/GenBank/DDBJ databases">
        <title>Genome sequences of marine Pseudoalteromonas species.</title>
        <authorList>
            <person name="Boraston A.B."/>
            <person name="Hehemann J.-H."/>
            <person name="Vickers C.J."/>
            <person name="Salama-Alber O."/>
            <person name="Abe K."/>
            <person name="Hettle A.J."/>
        </authorList>
    </citation>
    <scope>NUCLEOTIDE SEQUENCE [LARGE SCALE GENOMIC DNA]</scope>
    <source>
        <strain evidence="3 4">PS42</strain>
    </source>
</reference>
<dbReference type="InterPro" id="IPR048020">
    <property type="entry name" value="Transpos_IS3"/>
</dbReference>
<feature type="domain" description="Integrase catalytic" evidence="2">
    <location>
        <begin position="205"/>
        <end position="369"/>
    </location>
</feature>
<dbReference type="GO" id="GO:0006313">
    <property type="term" value="P:DNA transposition"/>
    <property type="evidence" value="ECO:0007669"/>
    <property type="project" value="InterPro"/>
</dbReference>
<dbReference type="PROSITE" id="PS50994">
    <property type="entry name" value="INTEGRASE"/>
    <property type="match status" value="1"/>
</dbReference>
<dbReference type="Pfam" id="PF01527">
    <property type="entry name" value="HTH_Tnp_1"/>
    <property type="match status" value="1"/>
</dbReference>